<protein>
    <submittedName>
        <fullName evidence="1">Uncharacterized protein</fullName>
    </submittedName>
</protein>
<organism evidence="1">
    <name type="scientific">Ligilactobacillus ruminis</name>
    <dbReference type="NCBI Taxonomy" id="1623"/>
    <lineage>
        <taxon>Bacteria</taxon>
        <taxon>Bacillati</taxon>
        <taxon>Bacillota</taxon>
        <taxon>Bacilli</taxon>
        <taxon>Lactobacillales</taxon>
        <taxon>Lactobacillaceae</taxon>
        <taxon>Ligilactobacillus</taxon>
    </lineage>
</organism>
<sequence length="60" mass="6955">MNVESSLEKLIVWSVIDVLLFVSRSFFDSKLISLVFVFCTIWVFVLFVGYAIQAFDCLKK</sequence>
<proteinExistence type="predicted"/>
<dbReference type="RefSeq" id="WP_154240753.1">
    <property type="nucleotide sequence ID" value="NZ_WKNS01000012.1"/>
</dbReference>
<comment type="caution">
    <text evidence="1">The sequence shown here is derived from an EMBL/GenBank/DDBJ whole genome shotgun (WGS) entry which is preliminary data.</text>
</comment>
<dbReference type="EMBL" id="WKOD01000012">
    <property type="protein sequence ID" value="MSA68571.1"/>
    <property type="molecule type" value="Genomic_DNA"/>
</dbReference>
<name>A0A6A8H3C4_9LACO</name>
<gene>
    <name evidence="1" type="ORF">GKC89_05635</name>
</gene>
<dbReference type="AlphaFoldDB" id="A0A6A8H3C4"/>
<reference evidence="1" key="1">
    <citation type="journal article" date="2019" name="Nat. Med.">
        <title>A library of human gut bacterial isolates paired with longitudinal multiomics data enables mechanistic microbiome research.</title>
        <authorList>
            <person name="Poyet M."/>
            <person name="Groussin M."/>
            <person name="Gibbons S.M."/>
            <person name="Avila-Pacheco J."/>
            <person name="Jiang X."/>
            <person name="Kearney S.M."/>
            <person name="Perrotta A.R."/>
            <person name="Berdy B."/>
            <person name="Zhao S."/>
            <person name="Lieberman T.D."/>
            <person name="Swanson P.K."/>
            <person name="Smith M."/>
            <person name="Roesemann S."/>
            <person name="Alexander J.E."/>
            <person name="Rich S.A."/>
            <person name="Livny J."/>
            <person name="Vlamakis H."/>
            <person name="Clish C."/>
            <person name="Bullock K."/>
            <person name="Deik A."/>
            <person name="Scott J."/>
            <person name="Pierce K.A."/>
            <person name="Xavier R.J."/>
            <person name="Alm E.J."/>
        </authorList>
    </citation>
    <scope>NUCLEOTIDE SEQUENCE</scope>
    <source>
        <strain evidence="1">BIOML-A18</strain>
    </source>
</reference>
<evidence type="ECO:0000313" key="1">
    <source>
        <dbReference type="EMBL" id="MSA68571.1"/>
    </source>
</evidence>
<accession>A0A6A8H3C4</accession>